<comment type="caution">
    <text evidence="1">The sequence shown here is derived from an EMBL/GenBank/DDBJ whole genome shotgun (WGS) entry which is preliminary data.</text>
</comment>
<dbReference type="Proteomes" id="UP000022311">
    <property type="component" value="Unassembled WGS sequence"/>
</dbReference>
<proteinExistence type="predicted"/>
<protein>
    <submittedName>
        <fullName evidence="1">Uncharacterized protein</fullName>
    </submittedName>
</protein>
<sequence length="43" mass="5163">MGYGVETPDFSIIEGYPWITLFQFNYPSFCDYISFFITIKRVR</sequence>
<accession>A0AAV3M831</accession>
<organism evidence="1 2">
    <name type="scientific">Providencia alcalifaciens 205/92</name>
    <dbReference type="NCBI Taxonomy" id="1256988"/>
    <lineage>
        <taxon>Bacteria</taxon>
        <taxon>Pseudomonadati</taxon>
        <taxon>Pseudomonadota</taxon>
        <taxon>Gammaproteobacteria</taxon>
        <taxon>Enterobacterales</taxon>
        <taxon>Morganellaceae</taxon>
        <taxon>Providencia</taxon>
    </lineage>
</organism>
<gene>
    <name evidence="1" type="ORF">HMPREF1563_0180</name>
</gene>
<reference evidence="1 2" key="1">
    <citation type="submission" date="2014-01" db="EMBL/GenBank/DDBJ databases">
        <authorList>
            <person name="Durkin A.S."/>
            <person name="McCorrison J."/>
            <person name="Torralba M."/>
            <person name="Gillis M."/>
            <person name="Haft D.H."/>
            <person name="Methe B."/>
            <person name="Sutton G."/>
            <person name="Nelson K.E."/>
        </authorList>
    </citation>
    <scope>NUCLEOTIDE SEQUENCE [LARGE SCALE GENOMIC DNA]</scope>
    <source>
        <strain evidence="1 2">205/92</strain>
    </source>
</reference>
<name>A0AAV3M831_9GAMM</name>
<evidence type="ECO:0000313" key="2">
    <source>
        <dbReference type="Proteomes" id="UP000022311"/>
    </source>
</evidence>
<dbReference type="EMBL" id="JALD01000030">
    <property type="protein sequence ID" value="EUD11867.1"/>
    <property type="molecule type" value="Genomic_DNA"/>
</dbReference>
<dbReference type="AlphaFoldDB" id="A0AAV3M831"/>
<evidence type="ECO:0000313" key="1">
    <source>
        <dbReference type="EMBL" id="EUD11867.1"/>
    </source>
</evidence>